<feature type="transmembrane region" description="Helical" evidence="1">
    <location>
        <begin position="147"/>
        <end position="165"/>
    </location>
</feature>
<feature type="transmembrane region" description="Helical" evidence="1">
    <location>
        <begin position="410"/>
        <end position="428"/>
    </location>
</feature>
<organism evidence="2 3">
    <name type="scientific">Chroococcidiopsis cubana SAG 39.79</name>
    <dbReference type="NCBI Taxonomy" id="388085"/>
    <lineage>
        <taxon>Bacteria</taxon>
        <taxon>Bacillati</taxon>
        <taxon>Cyanobacteriota</taxon>
        <taxon>Cyanophyceae</taxon>
        <taxon>Chroococcidiopsidales</taxon>
        <taxon>Chroococcidiopsidaceae</taxon>
        <taxon>Chroococcidiopsis</taxon>
    </lineage>
</organism>
<evidence type="ECO:0008006" key="4">
    <source>
        <dbReference type="Google" id="ProtNLM"/>
    </source>
</evidence>
<dbReference type="Proteomes" id="UP000282574">
    <property type="component" value="Unassembled WGS sequence"/>
</dbReference>
<name>A0AB37UE04_9CYAN</name>
<keyword evidence="1" id="KW-1133">Transmembrane helix</keyword>
<feature type="transmembrane region" description="Helical" evidence="1">
    <location>
        <begin position="222"/>
        <end position="247"/>
    </location>
</feature>
<feature type="transmembrane region" description="Helical" evidence="1">
    <location>
        <begin position="7"/>
        <end position="30"/>
    </location>
</feature>
<evidence type="ECO:0000256" key="1">
    <source>
        <dbReference type="SAM" id="Phobius"/>
    </source>
</evidence>
<feature type="transmembrane region" description="Helical" evidence="1">
    <location>
        <begin position="344"/>
        <end position="363"/>
    </location>
</feature>
<feature type="transmembrane region" description="Helical" evidence="1">
    <location>
        <begin position="171"/>
        <end position="190"/>
    </location>
</feature>
<evidence type="ECO:0000313" key="3">
    <source>
        <dbReference type="Proteomes" id="UP000282574"/>
    </source>
</evidence>
<reference evidence="2 3" key="1">
    <citation type="journal article" date="2019" name="Genome Biol. Evol.">
        <title>Day and night: Metabolic profiles and evolutionary relationships of six axenic non-marine cyanobacteria.</title>
        <authorList>
            <person name="Will S.E."/>
            <person name="Henke P."/>
            <person name="Boedeker C."/>
            <person name="Huang S."/>
            <person name="Brinkmann H."/>
            <person name="Rohde M."/>
            <person name="Jarek M."/>
            <person name="Friedl T."/>
            <person name="Seufert S."/>
            <person name="Schumacher M."/>
            <person name="Overmann J."/>
            <person name="Neumann-Schaal M."/>
            <person name="Petersen J."/>
        </authorList>
    </citation>
    <scope>NUCLEOTIDE SEQUENCE [LARGE SCALE GENOMIC DNA]</scope>
    <source>
        <strain evidence="2 3">SAG 39.79</strain>
    </source>
</reference>
<keyword evidence="1" id="KW-0472">Membrane</keyword>
<keyword evidence="3" id="KW-1185">Reference proteome</keyword>
<comment type="caution">
    <text evidence="2">The sequence shown here is derived from an EMBL/GenBank/DDBJ whole genome shotgun (WGS) entry which is preliminary data.</text>
</comment>
<feature type="transmembrane region" description="Helical" evidence="1">
    <location>
        <begin position="123"/>
        <end position="140"/>
    </location>
</feature>
<gene>
    <name evidence="2" type="ORF">DSM107010_48970</name>
</gene>
<proteinExistence type="predicted"/>
<feature type="transmembrane region" description="Helical" evidence="1">
    <location>
        <begin position="199"/>
        <end position="216"/>
    </location>
</feature>
<keyword evidence="1" id="KW-0812">Transmembrane</keyword>
<protein>
    <recommendedName>
        <fullName evidence="4">Glycosyltransferase RgtA/B/C/D-like domain-containing protein</fullName>
    </recommendedName>
</protein>
<dbReference type="EMBL" id="RSCK01000057">
    <property type="protein sequence ID" value="RUT08025.1"/>
    <property type="molecule type" value="Genomic_DNA"/>
</dbReference>
<feature type="transmembrane region" description="Helical" evidence="1">
    <location>
        <begin position="435"/>
        <end position="454"/>
    </location>
</feature>
<evidence type="ECO:0000313" key="2">
    <source>
        <dbReference type="EMBL" id="RUT08025.1"/>
    </source>
</evidence>
<sequence>MMPKAIHFAIVATQIVTLICLCLAFSVLVIKDFYHPLTGFTGPGLPGYPDSTVNKEYVDLWEYTGFYFAKNFNFFPVPHLNLTNNQAFYPYGTNSVFQPWGIEKDLFYAGLYSLFQTGPWLQFYYLLSIAVTVVFTFFLLRKDYGLYRAAGAGFIAAFFNFYAIAKYPQHVGYAILHWTILSFFADFLIVKRVVMRQHVSLRLILLRVCLLVLSLGQDLGYVAGYALTSFTVSILYIIALNIQRYLIKKEVKIKKILRLQLLSYKRDFFTHPKTSLILLAITAIASYIYLPLVLQIGKAAKSLSDTGDFYGAWWTNPARLIIPFFPFLNPGQNYANFFLDSTEAFFDGSPGWFLLIVGTVGLWQARKHIGIFVPLLIILLLCLLYHPTFLPTLKIFPWFSFNRVSGRSTLVYAVIFCIFALGINLEHWRSFGKKFLAVALVLLACTELYTAYSYKAYYQPASLNENFYAYMNYIKEQPGEAVLDFPFCVHGGNGIGPCPYYVYNSGIFTLRRFHKKKVMGQYFGRLHPSQAEPYIAAGWDKLLAPDTQKKTSIPQVKCFRSDEWSFFTDFYKLNDFAGINLYTDLLTKDCTQEFYGRFGVPTMVTEAPTGGRIEFIPKSTNWRLQVNSDLGASLKFQPLLDSSETNLLQNSAPYSLNLTGLEGITKDEQQKKFRWGIGEKTELTFYLSVPQDLVLTYSFDNPISPQDIIVEIDGIQIERIAPIQVGDRVQRQLKFQGIAGQNTITFKYQNRSSFFDVLQYAMKHENLEIKPLPLEAQYGNWKSQRSIRFRQLSIQPVQKNRSQKA</sequence>
<feature type="transmembrane region" description="Helical" evidence="1">
    <location>
        <begin position="268"/>
        <end position="290"/>
    </location>
</feature>
<accession>A0AB37UE04</accession>
<feature type="transmembrane region" description="Helical" evidence="1">
    <location>
        <begin position="370"/>
        <end position="390"/>
    </location>
</feature>
<dbReference type="AlphaFoldDB" id="A0AB37UE04"/>